<dbReference type="EMBL" id="GBRH01235761">
    <property type="protein sequence ID" value="JAD62134.1"/>
    <property type="molecule type" value="Transcribed_RNA"/>
</dbReference>
<reference evidence="1" key="1">
    <citation type="submission" date="2014-09" db="EMBL/GenBank/DDBJ databases">
        <authorList>
            <person name="Magalhaes I.L.F."/>
            <person name="Oliveira U."/>
            <person name="Santos F.R."/>
            <person name="Vidigal T.H.D.A."/>
            <person name="Brescovit A.D."/>
            <person name="Santos A.J."/>
        </authorList>
    </citation>
    <scope>NUCLEOTIDE SEQUENCE</scope>
    <source>
        <tissue evidence="1">Shoot tissue taken approximately 20 cm above the soil surface</tissue>
    </source>
</reference>
<protein>
    <submittedName>
        <fullName evidence="1">RpoC2</fullName>
    </submittedName>
</protein>
<proteinExistence type="predicted"/>
<organism evidence="1">
    <name type="scientific">Arundo donax</name>
    <name type="common">Giant reed</name>
    <name type="synonym">Donax arundinaceus</name>
    <dbReference type="NCBI Taxonomy" id="35708"/>
    <lineage>
        <taxon>Eukaryota</taxon>
        <taxon>Viridiplantae</taxon>
        <taxon>Streptophyta</taxon>
        <taxon>Embryophyta</taxon>
        <taxon>Tracheophyta</taxon>
        <taxon>Spermatophyta</taxon>
        <taxon>Magnoliopsida</taxon>
        <taxon>Liliopsida</taxon>
        <taxon>Poales</taxon>
        <taxon>Poaceae</taxon>
        <taxon>PACMAD clade</taxon>
        <taxon>Arundinoideae</taxon>
        <taxon>Arundineae</taxon>
        <taxon>Arundo</taxon>
    </lineage>
</organism>
<sequence length="26" mass="3156">MVIMEKSFTKEIGWLPLYMKNRDLVI</sequence>
<evidence type="ECO:0000313" key="1">
    <source>
        <dbReference type="EMBL" id="JAD62134.1"/>
    </source>
</evidence>
<accession>A0A0A9BDX8</accession>
<dbReference type="AlphaFoldDB" id="A0A0A9BDX8"/>
<name>A0A0A9BDX8_ARUDO</name>
<reference evidence="1" key="2">
    <citation type="journal article" date="2015" name="Data Brief">
        <title>Shoot transcriptome of the giant reed, Arundo donax.</title>
        <authorList>
            <person name="Barrero R.A."/>
            <person name="Guerrero F.D."/>
            <person name="Moolhuijzen P."/>
            <person name="Goolsby J.A."/>
            <person name="Tidwell J."/>
            <person name="Bellgard S.E."/>
            <person name="Bellgard M.I."/>
        </authorList>
    </citation>
    <scope>NUCLEOTIDE SEQUENCE</scope>
    <source>
        <tissue evidence="1">Shoot tissue taken approximately 20 cm above the soil surface</tissue>
    </source>
</reference>